<evidence type="ECO:0000313" key="3">
    <source>
        <dbReference type="Proteomes" id="UP001141552"/>
    </source>
</evidence>
<evidence type="ECO:0000313" key="2">
    <source>
        <dbReference type="EMBL" id="KAJ4836203.1"/>
    </source>
</evidence>
<accession>A0A9Q0JC96</accession>
<dbReference type="Proteomes" id="UP001141552">
    <property type="component" value="Unassembled WGS sequence"/>
</dbReference>
<reference evidence="2" key="1">
    <citation type="submission" date="2022-02" db="EMBL/GenBank/DDBJ databases">
        <authorList>
            <person name="Henning P.M."/>
            <person name="McCubbin A.G."/>
            <person name="Shore J.S."/>
        </authorList>
    </citation>
    <scope>NUCLEOTIDE SEQUENCE</scope>
    <source>
        <strain evidence="2">F60SS</strain>
        <tissue evidence="2">Leaves</tissue>
    </source>
</reference>
<feature type="compositionally biased region" description="Basic residues" evidence="1">
    <location>
        <begin position="1"/>
        <end position="17"/>
    </location>
</feature>
<name>A0A9Q0JC96_9ROSI</name>
<comment type="caution">
    <text evidence="2">The sequence shown here is derived from an EMBL/GenBank/DDBJ whole genome shotgun (WGS) entry which is preliminary data.</text>
</comment>
<feature type="region of interest" description="Disordered" evidence="1">
    <location>
        <begin position="1"/>
        <end position="20"/>
    </location>
</feature>
<sequence length="91" mass="10161">MESSHHPYKPSKPRRHLTQSSRRLLLVPLPSSVRLGLVECGFKGRRSRGDLRIGLETCHCHGLGRGPFVLIGVGLVQNPIPWVWIRTSSGQ</sequence>
<dbReference type="EMBL" id="JAKUCV010004201">
    <property type="protein sequence ID" value="KAJ4836203.1"/>
    <property type="molecule type" value="Genomic_DNA"/>
</dbReference>
<evidence type="ECO:0000256" key="1">
    <source>
        <dbReference type="SAM" id="MobiDB-lite"/>
    </source>
</evidence>
<reference evidence="2" key="2">
    <citation type="journal article" date="2023" name="Plants (Basel)">
        <title>Annotation of the Turnera subulata (Passifloraceae) Draft Genome Reveals the S-Locus Evolved after the Divergence of Turneroideae from Passifloroideae in a Stepwise Manner.</title>
        <authorList>
            <person name="Henning P.M."/>
            <person name="Roalson E.H."/>
            <person name="Mir W."/>
            <person name="McCubbin A.G."/>
            <person name="Shore J.S."/>
        </authorList>
    </citation>
    <scope>NUCLEOTIDE SEQUENCE</scope>
    <source>
        <strain evidence="2">F60SS</strain>
    </source>
</reference>
<organism evidence="2 3">
    <name type="scientific">Turnera subulata</name>
    <dbReference type="NCBI Taxonomy" id="218843"/>
    <lineage>
        <taxon>Eukaryota</taxon>
        <taxon>Viridiplantae</taxon>
        <taxon>Streptophyta</taxon>
        <taxon>Embryophyta</taxon>
        <taxon>Tracheophyta</taxon>
        <taxon>Spermatophyta</taxon>
        <taxon>Magnoliopsida</taxon>
        <taxon>eudicotyledons</taxon>
        <taxon>Gunneridae</taxon>
        <taxon>Pentapetalae</taxon>
        <taxon>rosids</taxon>
        <taxon>fabids</taxon>
        <taxon>Malpighiales</taxon>
        <taxon>Passifloraceae</taxon>
        <taxon>Turnera</taxon>
    </lineage>
</organism>
<gene>
    <name evidence="2" type="ORF">Tsubulata_002409</name>
</gene>
<proteinExistence type="predicted"/>
<dbReference type="AlphaFoldDB" id="A0A9Q0JC96"/>
<protein>
    <submittedName>
        <fullName evidence="2">Uncharacterized protein</fullName>
    </submittedName>
</protein>
<keyword evidence="3" id="KW-1185">Reference proteome</keyword>